<dbReference type="EMBL" id="JAVDWR010000012">
    <property type="protein sequence ID" value="MDR7122118.1"/>
    <property type="molecule type" value="Genomic_DNA"/>
</dbReference>
<evidence type="ECO:0000313" key="3">
    <source>
        <dbReference type="Proteomes" id="UP001257909"/>
    </source>
</evidence>
<accession>A0ABU1W2Z4</accession>
<dbReference type="NCBIfam" id="TIGR02532">
    <property type="entry name" value="IV_pilin_GFxxxE"/>
    <property type="match status" value="1"/>
</dbReference>
<evidence type="ECO:0000256" key="1">
    <source>
        <dbReference type="SAM" id="Phobius"/>
    </source>
</evidence>
<comment type="caution">
    <text evidence="2">The sequence shown here is derived from an EMBL/GenBank/DDBJ whole genome shotgun (WGS) entry which is preliminary data.</text>
</comment>
<dbReference type="Pfam" id="PF07963">
    <property type="entry name" value="N_methyl"/>
    <property type="match status" value="1"/>
</dbReference>
<dbReference type="InterPro" id="IPR012902">
    <property type="entry name" value="N_methyl_site"/>
</dbReference>
<proteinExistence type="predicted"/>
<gene>
    <name evidence="2" type="ORF">J2W69_003075</name>
</gene>
<feature type="transmembrane region" description="Helical" evidence="1">
    <location>
        <begin position="21"/>
        <end position="43"/>
    </location>
</feature>
<protein>
    <submittedName>
        <fullName evidence="2">MSHA pilin protein MshD</fullName>
    </submittedName>
</protein>
<dbReference type="PROSITE" id="PS00409">
    <property type="entry name" value="PROKAR_NTER_METHYL"/>
    <property type="match status" value="1"/>
</dbReference>
<keyword evidence="3" id="KW-1185">Reference proteome</keyword>
<organism evidence="2 3">
    <name type="scientific">Rheinheimera soli</name>
    <dbReference type="NCBI Taxonomy" id="443616"/>
    <lineage>
        <taxon>Bacteria</taxon>
        <taxon>Pseudomonadati</taxon>
        <taxon>Pseudomonadota</taxon>
        <taxon>Gammaproteobacteria</taxon>
        <taxon>Chromatiales</taxon>
        <taxon>Chromatiaceae</taxon>
        <taxon>Rheinheimera</taxon>
    </lineage>
</organism>
<name>A0ABU1W2Z4_9GAMM</name>
<sequence>MLKPSNSASIKQQAGFTLVELVIGIVVLAIALTMITGVLGPLYQRSTDPWHQVRAAELGHSFLNEIMARSFDENSDRAGSEFRCDASSDPSDAAYEAGADVCSNEPVLTTPPLLCANQTAFVFSCSIAPCWGPDPDDTGGRSGFDDVDDFHGFVGSGSTLLNVLGNNLADSYTNYKVCVDVRYAGADLGDANNRAAKRVTVSIVTPSGEQIDFSAYRSNW</sequence>
<reference evidence="2 3" key="1">
    <citation type="submission" date="2023-07" db="EMBL/GenBank/DDBJ databases">
        <title>Sorghum-associated microbial communities from plants grown in Nebraska, USA.</title>
        <authorList>
            <person name="Schachtman D."/>
        </authorList>
    </citation>
    <scope>NUCLEOTIDE SEQUENCE [LARGE SCALE GENOMIC DNA]</scope>
    <source>
        <strain evidence="2 3">4138</strain>
    </source>
</reference>
<dbReference type="Proteomes" id="UP001257909">
    <property type="component" value="Unassembled WGS sequence"/>
</dbReference>
<dbReference type="RefSeq" id="WP_310280030.1">
    <property type="nucleotide sequence ID" value="NZ_JAVDWR010000012.1"/>
</dbReference>
<keyword evidence="1" id="KW-0472">Membrane</keyword>
<keyword evidence="1" id="KW-0812">Transmembrane</keyword>
<evidence type="ECO:0000313" key="2">
    <source>
        <dbReference type="EMBL" id="MDR7122118.1"/>
    </source>
</evidence>
<keyword evidence="1" id="KW-1133">Transmembrane helix</keyword>